<gene>
    <name evidence="3" type="ORF">F8568_012815</name>
</gene>
<evidence type="ECO:0000313" key="4">
    <source>
        <dbReference type="Proteomes" id="UP000462055"/>
    </source>
</evidence>
<keyword evidence="4" id="KW-1185">Reference proteome</keyword>
<dbReference type="Proteomes" id="UP000462055">
    <property type="component" value="Unassembled WGS sequence"/>
</dbReference>
<dbReference type="AlphaFoldDB" id="A0A6I4M575"/>
<name>A0A6I4M575_9ACTN</name>
<reference evidence="3" key="1">
    <citation type="submission" date="2019-12" db="EMBL/GenBank/DDBJ databases">
        <title>Actinomadura physcomitrii sp. nov., a novel actinomycete isolated from moss [Physcomitrium sphaericum (Ludw) Fuernr].</title>
        <authorList>
            <person name="Zhuang X."/>
        </authorList>
    </citation>
    <scope>NUCLEOTIDE SEQUENCE [LARGE SCALE GENOMIC DNA]</scope>
    <source>
        <strain evidence="3">LD22</strain>
    </source>
</reference>
<keyword evidence="2" id="KW-0812">Transmembrane</keyword>
<accession>A0A6I4M575</accession>
<evidence type="ECO:0000256" key="2">
    <source>
        <dbReference type="SAM" id="Phobius"/>
    </source>
</evidence>
<sequence>MADPRRAPLPAPPGDGAPAMPSEPAGGHSASGLPSDTGPPTAPGTVPAPAPAERDGTDAPARRDGADAPAGRADVRALVRVQLRIALQTAAIVLGVIAAVPALLALTPGLRGLRLLGLPAGWLLPVLGVQPLWVLAALAQLRRAERAERDHPAPPGRS</sequence>
<protein>
    <recommendedName>
        <fullName evidence="5">DUF485 domain-containing protein</fullName>
    </recommendedName>
</protein>
<proteinExistence type="predicted"/>
<evidence type="ECO:0008006" key="5">
    <source>
        <dbReference type="Google" id="ProtNLM"/>
    </source>
</evidence>
<evidence type="ECO:0000256" key="1">
    <source>
        <dbReference type="SAM" id="MobiDB-lite"/>
    </source>
</evidence>
<keyword evidence="2" id="KW-1133">Transmembrane helix</keyword>
<organism evidence="3 4">
    <name type="scientific">Actinomadura physcomitrii</name>
    <dbReference type="NCBI Taxonomy" id="2650748"/>
    <lineage>
        <taxon>Bacteria</taxon>
        <taxon>Bacillati</taxon>
        <taxon>Actinomycetota</taxon>
        <taxon>Actinomycetes</taxon>
        <taxon>Streptosporangiales</taxon>
        <taxon>Thermomonosporaceae</taxon>
        <taxon>Actinomadura</taxon>
    </lineage>
</organism>
<keyword evidence="2" id="KW-0472">Membrane</keyword>
<evidence type="ECO:0000313" key="3">
    <source>
        <dbReference type="EMBL" id="MWA01248.1"/>
    </source>
</evidence>
<feature type="compositionally biased region" description="Basic and acidic residues" evidence="1">
    <location>
        <begin position="52"/>
        <end position="66"/>
    </location>
</feature>
<comment type="caution">
    <text evidence="3">The sequence shown here is derived from an EMBL/GenBank/DDBJ whole genome shotgun (WGS) entry which is preliminary data.</text>
</comment>
<feature type="region of interest" description="Disordered" evidence="1">
    <location>
        <begin position="1"/>
        <end position="72"/>
    </location>
</feature>
<dbReference type="EMBL" id="WBMS02000008">
    <property type="protein sequence ID" value="MWA01248.1"/>
    <property type="molecule type" value="Genomic_DNA"/>
</dbReference>
<dbReference type="RefSeq" id="WP_151593745.1">
    <property type="nucleotide sequence ID" value="NZ_WBMS02000008.1"/>
</dbReference>
<feature type="compositionally biased region" description="Pro residues" evidence="1">
    <location>
        <begin position="40"/>
        <end position="50"/>
    </location>
</feature>
<feature type="transmembrane region" description="Helical" evidence="2">
    <location>
        <begin position="119"/>
        <end position="139"/>
    </location>
</feature>
<feature type="transmembrane region" description="Helical" evidence="2">
    <location>
        <begin position="85"/>
        <end position="107"/>
    </location>
</feature>